<keyword evidence="3 6" id="KW-0133">Cell shape</keyword>
<organism evidence="9 10">
    <name type="scientific">Candidatus Collierbacteria bacterium GW2011_GWB2_44_22</name>
    <dbReference type="NCBI Taxonomy" id="1618387"/>
    <lineage>
        <taxon>Bacteria</taxon>
        <taxon>Candidatus Collieribacteriota</taxon>
    </lineage>
</organism>
<dbReference type="GO" id="GO:0005576">
    <property type="term" value="C:extracellular region"/>
    <property type="evidence" value="ECO:0007669"/>
    <property type="project" value="TreeGrafter"/>
</dbReference>
<feature type="signal peptide" evidence="7">
    <location>
        <begin position="1"/>
        <end position="19"/>
    </location>
</feature>
<evidence type="ECO:0000256" key="4">
    <source>
        <dbReference type="ARBA" id="ARBA00022984"/>
    </source>
</evidence>
<feature type="domain" description="L,D-TPase catalytic" evidence="8">
    <location>
        <begin position="67"/>
        <end position="208"/>
    </location>
</feature>
<evidence type="ECO:0000256" key="3">
    <source>
        <dbReference type="ARBA" id="ARBA00022960"/>
    </source>
</evidence>
<dbReference type="EMBL" id="LCIH01000013">
    <property type="protein sequence ID" value="KKT51370.1"/>
    <property type="molecule type" value="Genomic_DNA"/>
</dbReference>
<comment type="caution">
    <text evidence="9">The sequence shown here is derived from an EMBL/GenBank/DDBJ whole genome shotgun (WGS) entry which is preliminary data.</text>
</comment>
<gene>
    <name evidence="9" type="ORF">UW44_C0013G0090</name>
</gene>
<dbReference type="STRING" id="1618387.UW44_C0013G0090"/>
<feature type="active site" description="Nucleophile" evidence="6">
    <location>
        <position position="168"/>
    </location>
</feature>
<feature type="active site" description="Proton donor/acceptor" evidence="6">
    <location>
        <position position="152"/>
    </location>
</feature>
<dbReference type="GO" id="GO:0071555">
    <property type="term" value="P:cell wall organization"/>
    <property type="evidence" value="ECO:0007669"/>
    <property type="project" value="UniProtKB-UniRule"/>
</dbReference>
<dbReference type="GO" id="GO:0071972">
    <property type="term" value="F:peptidoglycan L,D-transpeptidase activity"/>
    <property type="evidence" value="ECO:0007669"/>
    <property type="project" value="TreeGrafter"/>
</dbReference>
<evidence type="ECO:0000259" key="8">
    <source>
        <dbReference type="PROSITE" id="PS52029"/>
    </source>
</evidence>
<proteinExistence type="predicted"/>
<evidence type="ECO:0000256" key="5">
    <source>
        <dbReference type="ARBA" id="ARBA00023316"/>
    </source>
</evidence>
<evidence type="ECO:0000256" key="7">
    <source>
        <dbReference type="SAM" id="SignalP"/>
    </source>
</evidence>
<evidence type="ECO:0000256" key="2">
    <source>
        <dbReference type="ARBA" id="ARBA00022679"/>
    </source>
</evidence>
<dbReference type="PANTHER" id="PTHR30582:SF2">
    <property type="entry name" value="L,D-TRANSPEPTIDASE YCIB-RELATED"/>
    <property type="match status" value="1"/>
</dbReference>
<keyword evidence="2" id="KW-0808">Transferase</keyword>
<dbReference type="UniPathway" id="UPA00219"/>
<dbReference type="CDD" id="cd16913">
    <property type="entry name" value="YkuD_like"/>
    <property type="match status" value="1"/>
</dbReference>
<evidence type="ECO:0000313" key="10">
    <source>
        <dbReference type="Proteomes" id="UP000034006"/>
    </source>
</evidence>
<dbReference type="InterPro" id="IPR005490">
    <property type="entry name" value="LD_TPept_cat_dom"/>
</dbReference>
<dbReference type="GO" id="GO:0018104">
    <property type="term" value="P:peptidoglycan-protein cross-linking"/>
    <property type="evidence" value="ECO:0007669"/>
    <property type="project" value="TreeGrafter"/>
</dbReference>
<sequence>MLICFAVIVFSLFVIQATDQTNHFQPQSDYDPSLSEAIFNNSSVSMPPYIADLPIPSKVLGDSTGEKVIYVDLSNQRLYAYEGDKLIYDFLVSTGKWGRTPTGTFNIANKFRFIKMSGGSAALHTYYYLPNVPYTMFFGNSQIPASRGFSLHGTYWHNNFGHPMSHGCVNMKISEAGILYNWADPKLPEGKTSGVSNKDNPGTKVVIYGVTPKS</sequence>
<dbReference type="PANTHER" id="PTHR30582">
    <property type="entry name" value="L,D-TRANSPEPTIDASE"/>
    <property type="match status" value="1"/>
</dbReference>
<dbReference type="AlphaFoldDB" id="A0A0G1HWQ8"/>
<dbReference type="GO" id="GO:0008360">
    <property type="term" value="P:regulation of cell shape"/>
    <property type="evidence" value="ECO:0007669"/>
    <property type="project" value="UniProtKB-UniRule"/>
</dbReference>
<feature type="chain" id="PRO_5002537554" description="L,D-TPase catalytic domain-containing protein" evidence="7">
    <location>
        <begin position="20"/>
        <end position="214"/>
    </location>
</feature>
<evidence type="ECO:0000256" key="6">
    <source>
        <dbReference type="PROSITE-ProRule" id="PRU01373"/>
    </source>
</evidence>
<reference evidence="9 10" key="1">
    <citation type="journal article" date="2015" name="Nature">
        <title>rRNA introns, odd ribosomes, and small enigmatic genomes across a large radiation of phyla.</title>
        <authorList>
            <person name="Brown C.T."/>
            <person name="Hug L.A."/>
            <person name="Thomas B.C."/>
            <person name="Sharon I."/>
            <person name="Castelle C.J."/>
            <person name="Singh A."/>
            <person name="Wilkins M.J."/>
            <person name="Williams K.H."/>
            <person name="Banfield J.F."/>
        </authorList>
    </citation>
    <scope>NUCLEOTIDE SEQUENCE [LARGE SCALE GENOMIC DNA]</scope>
</reference>
<protein>
    <recommendedName>
        <fullName evidence="8">L,D-TPase catalytic domain-containing protein</fullName>
    </recommendedName>
</protein>
<evidence type="ECO:0000256" key="1">
    <source>
        <dbReference type="ARBA" id="ARBA00004752"/>
    </source>
</evidence>
<dbReference type="Gene3D" id="2.40.440.10">
    <property type="entry name" value="L,D-transpeptidase catalytic domain-like"/>
    <property type="match status" value="1"/>
</dbReference>
<dbReference type="InterPro" id="IPR038063">
    <property type="entry name" value="Transpep_catalytic_dom"/>
</dbReference>
<name>A0A0G1HWQ8_9BACT</name>
<dbReference type="SUPFAM" id="SSF141523">
    <property type="entry name" value="L,D-transpeptidase catalytic domain-like"/>
    <property type="match status" value="1"/>
</dbReference>
<dbReference type="Pfam" id="PF03734">
    <property type="entry name" value="YkuD"/>
    <property type="match status" value="1"/>
</dbReference>
<evidence type="ECO:0000313" key="9">
    <source>
        <dbReference type="EMBL" id="KKT51370.1"/>
    </source>
</evidence>
<comment type="pathway">
    <text evidence="1 6">Cell wall biogenesis; peptidoglycan biosynthesis.</text>
</comment>
<keyword evidence="4 6" id="KW-0573">Peptidoglycan synthesis</keyword>
<keyword evidence="7" id="KW-0732">Signal</keyword>
<dbReference type="InterPro" id="IPR050979">
    <property type="entry name" value="LD-transpeptidase"/>
</dbReference>
<keyword evidence="5 6" id="KW-0961">Cell wall biogenesis/degradation</keyword>
<dbReference type="Proteomes" id="UP000034006">
    <property type="component" value="Unassembled WGS sequence"/>
</dbReference>
<dbReference type="PROSITE" id="PS52029">
    <property type="entry name" value="LD_TPASE"/>
    <property type="match status" value="1"/>
</dbReference>
<accession>A0A0G1HWQ8</accession>
<dbReference type="GO" id="GO:0016740">
    <property type="term" value="F:transferase activity"/>
    <property type="evidence" value="ECO:0007669"/>
    <property type="project" value="UniProtKB-KW"/>
</dbReference>